<accession>A7ESZ2</accession>
<name>A7ESZ2_SCLS1</name>
<keyword evidence="1" id="KW-0175">Coiled coil</keyword>
<dbReference type="HOGENOM" id="CLU_1620057_0_0_1"/>
<evidence type="ECO:0000313" key="2">
    <source>
        <dbReference type="EMBL" id="EDN92584.1"/>
    </source>
</evidence>
<sequence>MTQIEIHPELTSKTILKSTMRVRQEFEGDRTFLGGCIHSGDEAKSPFSINSCFLCCRPLQHTFTANHQTSFEREEQMPSKGGVIKVLDELHLKEASLRKLKEDLEQERRKLSEDEARLNVKERELSACADRLGSHCRHVFDGTSNFAQILIHTGGRQTVAGISL</sequence>
<dbReference type="InParanoid" id="A7ESZ2"/>
<dbReference type="RefSeq" id="XP_001590707.1">
    <property type="nucleotide sequence ID" value="XM_001590657.1"/>
</dbReference>
<dbReference type="KEGG" id="ssl:SS1G_08447"/>
<keyword evidence="3" id="KW-1185">Reference proteome</keyword>
<gene>
    <name evidence="2" type="ORF">SS1G_08447</name>
</gene>
<dbReference type="AlphaFoldDB" id="A7ESZ2"/>
<dbReference type="Proteomes" id="UP000001312">
    <property type="component" value="Unassembled WGS sequence"/>
</dbReference>
<protein>
    <submittedName>
        <fullName evidence="2">Uncharacterized protein</fullName>
    </submittedName>
</protein>
<reference evidence="3" key="1">
    <citation type="journal article" date="2011" name="PLoS Genet.">
        <title>Genomic analysis of the necrotrophic fungal pathogens Sclerotinia sclerotiorum and Botrytis cinerea.</title>
        <authorList>
            <person name="Amselem J."/>
            <person name="Cuomo C.A."/>
            <person name="van Kan J.A."/>
            <person name="Viaud M."/>
            <person name="Benito E.P."/>
            <person name="Couloux A."/>
            <person name="Coutinho P.M."/>
            <person name="de Vries R.P."/>
            <person name="Dyer P.S."/>
            <person name="Fillinger S."/>
            <person name="Fournier E."/>
            <person name="Gout L."/>
            <person name="Hahn M."/>
            <person name="Kohn L."/>
            <person name="Lapalu N."/>
            <person name="Plummer K.M."/>
            <person name="Pradier J.M."/>
            <person name="Quevillon E."/>
            <person name="Sharon A."/>
            <person name="Simon A."/>
            <person name="ten Have A."/>
            <person name="Tudzynski B."/>
            <person name="Tudzynski P."/>
            <person name="Wincker P."/>
            <person name="Andrew M."/>
            <person name="Anthouard V."/>
            <person name="Beever R.E."/>
            <person name="Beffa R."/>
            <person name="Benoit I."/>
            <person name="Bouzid O."/>
            <person name="Brault B."/>
            <person name="Chen Z."/>
            <person name="Choquer M."/>
            <person name="Collemare J."/>
            <person name="Cotton P."/>
            <person name="Danchin E.G."/>
            <person name="Da Silva C."/>
            <person name="Gautier A."/>
            <person name="Giraud C."/>
            <person name="Giraud T."/>
            <person name="Gonzalez C."/>
            <person name="Grossetete S."/>
            <person name="Guldener U."/>
            <person name="Henrissat B."/>
            <person name="Howlett B.J."/>
            <person name="Kodira C."/>
            <person name="Kretschmer M."/>
            <person name="Lappartient A."/>
            <person name="Leroch M."/>
            <person name="Levis C."/>
            <person name="Mauceli E."/>
            <person name="Neuveglise C."/>
            <person name="Oeser B."/>
            <person name="Pearson M."/>
            <person name="Poulain J."/>
            <person name="Poussereau N."/>
            <person name="Quesneville H."/>
            <person name="Rascle C."/>
            <person name="Schumacher J."/>
            <person name="Segurens B."/>
            <person name="Sexton A."/>
            <person name="Silva E."/>
            <person name="Sirven C."/>
            <person name="Soanes D.M."/>
            <person name="Talbot N.J."/>
            <person name="Templeton M."/>
            <person name="Yandava C."/>
            <person name="Yarden O."/>
            <person name="Zeng Q."/>
            <person name="Rollins J.A."/>
            <person name="Lebrun M.H."/>
            <person name="Dickman M."/>
        </authorList>
    </citation>
    <scope>NUCLEOTIDE SEQUENCE [LARGE SCALE GENOMIC DNA]</scope>
    <source>
        <strain evidence="3">ATCC 18683 / 1980 / Ss-1</strain>
    </source>
</reference>
<feature type="coiled-coil region" evidence="1">
    <location>
        <begin position="87"/>
        <end position="124"/>
    </location>
</feature>
<dbReference type="EMBL" id="CH476631">
    <property type="protein sequence ID" value="EDN92584.1"/>
    <property type="molecule type" value="Genomic_DNA"/>
</dbReference>
<proteinExistence type="predicted"/>
<evidence type="ECO:0000313" key="3">
    <source>
        <dbReference type="Proteomes" id="UP000001312"/>
    </source>
</evidence>
<evidence type="ECO:0000256" key="1">
    <source>
        <dbReference type="SAM" id="Coils"/>
    </source>
</evidence>
<dbReference type="GeneID" id="5487014"/>
<organism evidence="2 3">
    <name type="scientific">Sclerotinia sclerotiorum (strain ATCC 18683 / 1980 / Ss-1)</name>
    <name type="common">White mold</name>
    <name type="synonym">Whetzelinia sclerotiorum</name>
    <dbReference type="NCBI Taxonomy" id="665079"/>
    <lineage>
        <taxon>Eukaryota</taxon>
        <taxon>Fungi</taxon>
        <taxon>Dikarya</taxon>
        <taxon>Ascomycota</taxon>
        <taxon>Pezizomycotina</taxon>
        <taxon>Leotiomycetes</taxon>
        <taxon>Helotiales</taxon>
        <taxon>Sclerotiniaceae</taxon>
        <taxon>Sclerotinia</taxon>
    </lineage>
</organism>